<feature type="transmembrane region" description="Helical" evidence="1">
    <location>
        <begin position="196"/>
        <end position="214"/>
    </location>
</feature>
<accession>A0ABZ2Z998</accession>
<keyword evidence="1" id="KW-1133">Transmembrane helix</keyword>
<dbReference type="Proteomes" id="UP001449657">
    <property type="component" value="Chromosome"/>
</dbReference>
<feature type="transmembrane region" description="Helical" evidence="1">
    <location>
        <begin position="220"/>
        <end position="238"/>
    </location>
</feature>
<reference evidence="2 3" key="1">
    <citation type="submission" date="2024-03" db="EMBL/GenBank/DDBJ databases">
        <title>Chitinophaga caseinilytica sp. nov., a casein hydrolysing bacterium isolated from forest soil.</title>
        <authorList>
            <person name="Lee D.S."/>
            <person name="Han D.M."/>
            <person name="Baek J.H."/>
            <person name="Choi D.G."/>
            <person name="Jeon J.H."/>
            <person name="Jeon C.O."/>
        </authorList>
    </citation>
    <scope>NUCLEOTIDE SEQUENCE [LARGE SCALE GENOMIC DNA]</scope>
    <source>
        <strain evidence="2 3">KACC 19118</strain>
    </source>
</reference>
<keyword evidence="1" id="KW-0812">Transmembrane</keyword>
<dbReference type="EMBL" id="CP150096">
    <property type="protein sequence ID" value="WZN48819.1"/>
    <property type="molecule type" value="Genomic_DNA"/>
</dbReference>
<dbReference type="RefSeq" id="WP_341843401.1">
    <property type="nucleotide sequence ID" value="NZ_CP149792.1"/>
</dbReference>
<evidence type="ECO:0000256" key="1">
    <source>
        <dbReference type="SAM" id="Phobius"/>
    </source>
</evidence>
<keyword evidence="3" id="KW-1185">Reference proteome</keyword>
<evidence type="ECO:0000313" key="3">
    <source>
        <dbReference type="Proteomes" id="UP001449657"/>
    </source>
</evidence>
<name>A0ABZ2Z998_9BACT</name>
<gene>
    <name evidence="2" type="ORF">WJU22_11610</name>
</gene>
<evidence type="ECO:0000313" key="2">
    <source>
        <dbReference type="EMBL" id="WZN48819.1"/>
    </source>
</evidence>
<dbReference type="Pfam" id="PF10097">
    <property type="entry name" value="DUF2335"/>
    <property type="match status" value="1"/>
</dbReference>
<dbReference type="InterPro" id="IPR019284">
    <property type="entry name" value="RP532"/>
</dbReference>
<protein>
    <submittedName>
        <fullName evidence="2">DUF2335 domain-containing protein</fullName>
    </submittedName>
</protein>
<organism evidence="2 3">
    <name type="scientific">Chitinophaga caseinilytica</name>
    <dbReference type="NCBI Taxonomy" id="2267521"/>
    <lineage>
        <taxon>Bacteria</taxon>
        <taxon>Pseudomonadati</taxon>
        <taxon>Bacteroidota</taxon>
        <taxon>Chitinophagia</taxon>
        <taxon>Chitinophagales</taxon>
        <taxon>Chitinophagaceae</taxon>
        <taxon>Chitinophaga</taxon>
    </lineage>
</organism>
<proteinExistence type="predicted"/>
<sequence length="248" mass="27535">MNKPFANMKFSAHYPGAHSASSLTHSMVRGFISMMEGFLSFGHRRKFVPRSPDDDKMHLREDWKTVGGYIREAMQQVMSVTPGSTPGNTVWESRSEDRVALPSQFEASVTSAITDILKEEEPAEKKSAAFTNLLISISRHHHGPLPDGETVAAYSRFIPDGGNRVMIMAENAQAHRQEMDRTAMQKDCHQSLRGQWMAAVVTVLFLGAAVFIILQGHETAGIAMLGVLATVISIFIYGEWKKKLTGRQ</sequence>
<keyword evidence="1" id="KW-0472">Membrane</keyword>